<organism evidence="8 9">
    <name type="scientific">Diaphorina citri</name>
    <name type="common">Asian citrus psyllid</name>
    <dbReference type="NCBI Taxonomy" id="121845"/>
    <lineage>
        <taxon>Eukaryota</taxon>
        <taxon>Metazoa</taxon>
        <taxon>Ecdysozoa</taxon>
        <taxon>Arthropoda</taxon>
        <taxon>Hexapoda</taxon>
        <taxon>Insecta</taxon>
        <taxon>Pterygota</taxon>
        <taxon>Neoptera</taxon>
        <taxon>Paraneoptera</taxon>
        <taxon>Hemiptera</taxon>
        <taxon>Sternorrhyncha</taxon>
        <taxon>Psylloidea</taxon>
        <taxon>Psyllidae</taxon>
        <taxon>Diaphorininae</taxon>
        <taxon>Diaphorina</taxon>
    </lineage>
</organism>
<keyword evidence="5" id="KW-0325">Glycoprotein</keyword>
<name>A0A1S4ETG1_DIACI</name>
<evidence type="ECO:0000256" key="4">
    <source>
        <dbReference type="ARBA" id="ARBA00022729"/>
    </source>
</evidence>
<dbReference type="PANTHER" id="PTHR31703">
    <property type="entry name" value="UPF0669 PROTEIN C6ORF120"/>
    <property type="match status" value="1"/>
</dbReference>
<evidence type="ECO:0000256" key="3">
    <source>
        <dbReference type="ARBA" id="ARBA00022525"/>
    </source>
</evidence>
<evidence type="ECO:0000256" key="5">
    <source>
        <dbReference type="ARBA" id="ARBA00023180"/>
    </source>
</evidence>
<proteinExistence type="inferred from homology"/>
<evidence type="ECO:0000313" key="8">
    <source>
        <dbReference type="Proteomes" id="UP000079169"/>
    </source>
</evidence>
<dbReference type="GeneID" id="103505003"/>
<feature type="chain" id="PRO_5010208528" evidence="7">
    <location>
        <begin position="22"/>
        <end position="1203"/>
    </location>
</feature>
<comment type="subcellular location">
    <subcellularLocation>
        <location evidence="1">Secreted</location>
    </subcellularLocation>
</comment>
<dbReference type="PaxDb" id="121845-A0A1S4ETG1"/>
<feature type="region of interest" description="Disordered" evidence="6">
    <location>
        <begin position="719"/>
        <end position="740"/>
    </location>
</feature>
<dbReference type="AlphaFoldDB" id="A0A1S4ETG1"/>
<evidence type="ECO:0000313" key="9">
    <source>
        <dbReference type="RefSeq" id="XP_017305427.1"/>
    </source>
</evidence>
<dbReference type="Pfam" id="PF17065">
    <property type="entry name" value="UPF0669"/>
    <property type="match status" value="1"/>
</dbReference>
<evidence type="ECO:0000256" key="6">
    <source>
        <dbReference type="SAM" id="MobiDB-lite"/>
    </source>
</evidence>
<keyword evidence="8" id="KW-1185">Reference proteome</keyword>
<dbReference type="RefSeq" id="XP_017305427.1">
    <property type="nucleotide sequence ID" value="XM_017449938.2"/>
</dbReference>
<comment type="similarity">
    <text evidence="2">Belongs to the UPF0669 family.</text>
</comment>
<dbReference type="InterPro" id="IPR031420">
    <property type="entry name" value="UPF0669"/>
</dbReference>
<keyword evidence="4 7" id="KW-0732">Signal</keyword>
<accession>A0A1S4ETG1</accession>
<evidence type="ECO:0000256" key="2">
    <source>
        <dbReference type="ARBA" id="ARBA00008960"/>
    </source>
</evidence>
<dbReference type="GO" id="GO:0005576">
    <property type="term" value="C:extracellular region"/>
    <property type="evidence" value="ECO:0007669"/>
    <property type="project" value="UniProtKB-SubCell"/>
</dbReference>
<sequence>MISSIALPLLCFIGVIVGLSATDEWYENTGYNKYLLESVPGEVKAGKYFHYSLNYQGPLSLYLTSKTGDADFYVSTSVEKPTYEPDTYDVQSASCGIDVVHIPESFKRPVHISVYGHPAAETSVYILDVVHREEPFDSEINLEYYLSEKKNSSQSIYCSLVSPHSMQLLAACPVGRWGANCTSKCDCGEINGNKCHHLTGTCILPSTTSTTTETPTPTRIETTTLAPNTVAAVTTTTFATSKEPLKPNTEAPTTLPTIPSVLTKLEDTLDVFNPIQNFDEMSPIIPVRGVSTYTISLPTIPSNPTATEEWPYTLPKLTTARPVFNEVGIKKDVPPPGLDWPYTLPELTTPRPVLNGEIVNKVLPQVEVDVPNSFTTRKSPVDDLIIREIAPIVDAIPSKIPKFEMGITSRTHSPIFNTDIIDKNLSPIVDSISKIATEHPTTTKTIPYQETTPRPFSGAPSYTPTDSNPHVIPTEIKTIFKGGPTVSEAATTGTSILNGDSIAKSISNNLNAFAKSDSVTVQATLPTLTMPTLGVSFNFPVISSTPGTKTKVIDKLNIMTSDLEKSLKSVVSSVMNELNTSNILPTTTPRNSFYNVINSLDKTNDNARFDDELTSRQRDIHSKIKNIGEITFPTLPEVRTNEFLNPAALTTSSVPPSRDKPTSLPPIITDRPLDNPHLPNILTHSTPGESPEPYLPTSTLSSLGNIARDSTPNVIAKEFSSRDKPTSLPPIITDRPLDNPHLPNILTYSTPGESPEPHLPTSTLSSLGNIARDLTPNVIAKEFNTIASSGLPEYHVESKPTVTPIDLIITQSTSPTERQTSSHITSTTLTKVSEYSSTNFPNIPPIQNFPKLSKDLSFDFNPTLPPLQNINLPPSFNPSFPPMSNFYPTLPPMPSFNLTLPPVPSFNPSFPTMSNFNPTLPPMSNFNPTIPPKENFNPTLPPVQNINPTFPPVQNFNHTLPPMSNFNPTIPPVQNFNSTLPPVQNFNPTLPPVENFNPTLPPMSNFNPTIPPKENFNPTLPPVQNINPTFPPVQNFNHTLPPMSNFNPTLPPVQNFNPTFPPVKNINPTFPPVQNFNPTFPPIQNFNPTLPPVPNFNPTLPPIHINPTFPPKKNFNVISSQQNFDLSVSSAFPSNSNWLNNMTPTLPSLSLTTPTVFPLPSRTPTSPPATFTLISTTQRDRQVEKSQESQRHTLTSLAVIGTI</sequence>
<evidence type="ECO:0000256" key="7">
    <source>
        <dbReference type="SAM" id="SignalP"/>
    </source>
</evidence>
<feature type="signal peptide" evidence="7">
    <location>
        <begin position="1"/>
        <end position="21"/>
    </location>
</feature>
<keyword evidence="3" id="KW-0964">Secreted</keyword>
<dbReference type="KEGG" id="dci:103505003"/>
<reference evidence="9" key="1">
    <citation type="submission" date="2025-08" db="UniProtKB">
        <authorList>
            <consortium name="RefSeq"/>
        </authorList>
    </citation>
    <scope>IDENTIFICATION</scope>
</reference>
<dbReference type="Proteomes" id="UP000079169">
    <property type="component" value="Unplaced"/>
</dbReference>
<dbReference type="STRING" id="121845.A0A1S4ETG1"/>
<dbReference type="OMA" id="INPTFPP"/>
<gene>
    <name evidence="9" type="primary">LOC103505003</name>
</gene>
<protein>
    <submittedName>
        <fullName evidence="9">Mucin-2-like</fullName>
    </submittedName>
</protein>
<evidence type="ECO:0000256" key="1">
    <source>
        <dbReference type="ARBA" id="ARBA00004613"/>
    </source>
</evidence>
<dbReference type="PANTHER" id="PTHR31703:SF2">
    <property type="entry name" value="UPF0669 PROTEIN C6ORF120"/>
    <property type="match status" value="1"/>
</dbReference>